<evidence type="ECO:0000313" key="3">
    <source>
        <dbReference type="EMBL" id="TVX95203.1"/>
    </source>
</evidence>
<accession>A0A559J5Q0</accession>
<keyword evidence="2" id="KW-0732">Signal</keyword>
<reference evidence="3 4" key="1">
    <citation type="submission" date="2019-07" db="EMBL/GenBank/DDBJ databases">
        <authorList>
            <person name="Kim J."/>
        </authorList>
    </citation>
    <scope>NUCLEOTIDE SEQUENCE [LARGE SCALE GENOMIC DNA]</scope>
    <source>
        <strain evidence="3 4">G13</strain>
    </source>
</reference>
<organism evidence="3 4">
    <name type="scientific">Cohnella terricola</name>
    <dbReference type="NCBI Taxonomy" id="1289167"/>
    <lineage>
        <taxon>Bacteria</taxon>
        <taxon>Bacillati</taxon>
        <taxon>Bacillota</taxon>
        <taxon>Bacilli</taxon>
        <taxon>Bacillales</taxon>
        <taxon>Paenibacillaceae</taxon>
        <taxon>Cohnella</taxon>
    </lineage>
</organism>
<comment type="caution">
    <text evidence="3">The sequence shown here is derived from an EMBL/GenBank/DDBJ whole genome shotgun (WGS) entry which is preliminary data.</text>
</comment>
<evidence type="ECO:0000256" key="1">
    <source>
        <dbReference type="SAM" id="MobiDB-lite"/>
    </source>
</evidence>
<evidence type="ECO:0008006" key="5">
    <source>
        <dbReference type="Google" id="ProtNLM"/>
    </source>
</evidence>
<evidence type="ECO:0000256" key="2">
    <source>
        <dbReference type="SAM" id="SignalP"/>
    </source>
</evidence>
<feature type="chain" id="PRO_5039474681" description="Lipoprotein" evidence="2">
    <location>
        <begin position="20"/>
        <end position="168"/>
    </location>
</feature>
<name>A0A559J5Q0_9BACL</name>
<dbReference type="Proteomes" id="UP000316330">
    <property type="component" value="Unassembled WGS sequence"/>
</dbReference>
<sequence length="168" mass="18378">MTRNLLFITVLVAALCGFTADNENGAEGSSTNQPLGIDAASGQVQPPPLSVDEATAPILPIAQISEAFGSKGLLIGLRSDGEDPNVPEPVYDTIWFRSVQDKPSGLLFPQALVWPSASGRGIEALRAFEYRTPEDRIRYIRYEKLGNEKQQLGLIIDEHTEEHTEITE</sequence>
<proteinExistence type="predicted"/>
<dbReference type="AlphaFoldDB" id="A0A559J5Q0"/>
<keyword evidence="4" id="KW-1185">Reference proteome</keyword>
<feature type="region of interest" description="Disordered" evidence="1">
    <location>
        <begin position="25"/>
        <end position="48"/>
    </location>
</feature>
<dbReference type="RefSeq" id="WP_144707192.1">
    <property type="nucleotide sequence ID" value="NZ_VNJJ01000024.1"/>
</dbReference>
<evidence type="ECO:0000313" key="4">
    <source>
        <dbReference type="Proteomes" id="UP000316330"/>
    </source>
</evidence>
<protein>
    <recommendedName>
        <fullName evidence="5">Lipoprotein</fullName>
    </recommendedName>
</protein>
<gene>
    <name evidence="3" type="ORF">FPZ45_23985</name>
</gene>
<feature type="signal peptide" evidence="2">
    <location>
        <begin position="1"/>
        <end position="19"/>
    </location>
</feature>
<dbReference type="EMBL" id="VNJJ01000024">
    <property type="protein sequence ID" value="TVX95203.1"/>
    <property type="molecule type" value="Genomic_DNA"/>
</dbReference>